<dbReference type="EMBL" id="BMGY01000081">
    <property type="protein sequence ID" value="GGH91674.1"/>
    <property type="molecule type" value="Genomic_DNA"/>
</dbReference>
<name>A0ABQ2AL63_9BACT</name>
<reference evidence="2" key="1">
    <citation type="journal article" date="2019" name="Int. J. Syst. Evol. Microbiol.">
        <title>The Global Catalogue of Microorganisms (GCM) 10K type strain sequencing project: providing services to taxonomists for standard genome sequencing and annotation.</title>
        <authorList>
            <consortium name="The Broad Institute Genomics Platform"/>
            <consortium name="The Broad Institute Genome Sequencing Center for Infectious Disease"/>
            <person name="Wu L."/>
            <person name="Ma J."/>
        </authorList>
    </citation>
    <scope>NUCLEOTIDE SEQUENCE [LARGE SCALE GENOMIC DNA]</scope>
    <source>
        <strain evidence="2">CGMCC 1.14966</strain>
    </source>
</reference>
<comment type="caution">
    <text evidence="1">The sequence shown here is derived from an EMBL/GenBank/DDBJ whole genome shotgun (WGS) entry which is preliminary data.</text>
</comment>
<dbReference type="Proteomes" id="UP000637774">
    <property type="component" value="Unassembled WGS sequence"/>
</dbReference>
<proteinExistence type="predicted"/>
<protein>
    <submittedName>
        <fullName evidence="1">Uncharacterized protein</fullName>
    </submittedName>
</protein>
<keyword evidence="2" id="KW-1185">Reference proteome</keyword>
<evidence type="ECO:0000313" key="2">
    <source>
        <dbReference type="Proteomes" id="UP000637774"/>
    </source>
</evidence>
<sequence length="195" mass="22163">MNRGADCTVLQGKSQCGQQRSLMSVRTGKAEFGDSARGYRRLEVVTGNRPCPEITQLRYRKGRRNRQEVDTHLSFDCRVQGSQLFYYTGLVHSDSLFPTSCGMSDVLLFGLRDAVGTRRTTGRNRCESVLETELLRKEVTGADTLVTYALDQHISDSPHLTRITFDTKFRVKRLLYDNRGLLTRPCEADSLIEYN</sequence>
<evidence type="ECO:0000313" key="1">
    <source>
        <dbReference type="EMBL" id="GGH91674.1"/>
    </source>
</evidence>
<organism evidence="1 2">
    <name type="scientific">Hymenobacter frigidus</name>
    <dbReference type="NCBI Taxonomy" id="1524095"/>
    <lineage>
        <taxon>Bacteria</taxon>
        <taxon>Pseudomonadati</taxon>
        <taxon>Bacteroidota</taxon>
        <taxon>Cytophagia</taxon>
        <taxon>Cytophagales</taxon>
        <taxon>Hymenobacteraceae</taxon>
        <taxon>Hymenobacter</taxon>
    </lineage>
</organism>
<gene>
    <name evidence="1" type="ORF">GCM10011495_40310</name>
</gene>
<accession>A0ABQ2AL63</accession>